<evidence type="ECO:0000256" key="1">
    <source>
        <dbReference type="SAM" id="Phobius"/>
    </source>
</evidence>
<gene>
    <name evidence="4" type="ORF">I5M19_03570</name>
</gene>
<reference evidence="4" key="1">
    <citation type="submission" date="2020-12" db="EMBL/GenBank/DDBJ databases">
        <title>Bacterial novel species Mucilaginibacter sp. SD-g isolated from soil.</title>
        <authorList>
            <person name="Jung H.-Y."/>
        </authorList>
    </citation>
    <scope>NUCLEOTIDE SEQUENCE</scope>
    <source>
        <strain evidence="4">SD-g</strain>
    </source>
</reference>
<evidence type="ECO:0000313" key="5">
    <source>
        <dbReference type="Proteomes" id="UP000613193"/>
    </source>
</evidence>
<feature type="transmembrane region" description="Helical" evidence="1">
    <location>
        <begin position="37"/>
        <end position="56"/>
    </location>
</feature>
<evidence type="ECO:0000259" key="2">
    <source>
        <dbReference type="Pfam" id="PF09922"/>
    </source>
</evidence>
<dbReference type="InterPro" id="IPR024425">
    <property type="entry name" value="LiaF-like_C"/>
</dbReference>
<keyword evidence="1" id="KW-0812">Transmembrane</keyword>
<name>A0A934ULI1_9SPHI</name>
<dbReference type="PANTHER" id="PTHR40763:SF5">
    <property type="entry name" value="MEMBRANE PROTEIN"/>
    <property type="match status" value="1"/>
</dbReference>
<keyword evidence="1" id="KW-1133">Transmembrane helix</keyword>
<keyword evidence="5" id="KW-1185">Reference proteome</keyword>
<accession>A0A934ULI1</accession>
<feature type="transmembrane region" description="Helical" evidence="1">
    <location>
        <begin position="86"/>
        <end position="107"/>
    </location>
</feature>
<dbReference type="Pfam" id="PF09922">
    <property type="entry name" value="LiaF-like_C"/>
    <property type="match status" value="1"/>
</dbReference>
<comment type="caution">
    <text evidence="4">The sequence shown here is derived from an EMBL/GenBank/DDBJ whole genome shotgun (WGS) entry which is preliminary data.</text>
</comment>
<proteinExistence type="predicted"/>
<feature type="domain" description="Cell wall-active antibiotics response LiaF-like C-terminal" evidence="2">
    <location>
        <begin position="177"/>
        <end position="235"/>
    </location>
</feature>
<dbReference type="RefSeq" id="WP_200064098.1">
    <property type="nucleotide sequence ID" value="NZ_JAEHFW010000001.1"/>
</dbReference>
<dbReference type="PANTHER" id="PTHR40763">
    <property type="entry name" value="MEMBRANE PROTEIN-RELATED"/>
    <property type="match status" value="1"/>
</dbReference>
<sequence>MSNNIDHQSKLPKGKIMAGVILLIVGGILLIQQFNFFFFPSWLFSWPMWLIVWGLYVGAKHNFRKPIWFILIILGVGFLLDREIPGFDISGIMWPILIIAFGLWIILRRNYGDKYLGDTDQAKPNATFAEVDYTVKPNDDVPPINPNPGVPPYSPDDHLDATAIFGGVNKSIFSKNFRGGDITNIFGGTELDFTQADINGRVVIDITQVFGGTKIIVPANWHVVSDLAAVFAGVDDKRIKNPQVIKSDKILMIKGVSIFAGIEIRSY</sequence>
<dbReference type="InterPro" id="IPR054331">
    <property type="entry name" value="LiaF_TM"/>
</dbReference>
<evidence type="ECO:0000313" key="4">
    <source>
        <dbReference type="EMBL" id="MBK0378369.1"/>
    </source>
</evidence>
<organism evidence="4 5">
    <name type="scientific">Mucilaginibacter segetis</name>
    <dbReference type="NCBI Taxonomy" id="2793071"/>
    <lineage>
        <taxon>Bacteria</taxon>
        <taxon>Pseudomonadati</taxon>
        <taxon>Bacteroidota</taxon>
        <taxon>Sphingobacteriia</taxon>
        <taxon>Sphingobacteriales</taxon>
        <taxon>Sphingobacteriaceae</taxon>
        <taxon>Mucilaginibacter</taxon>
    </lineage>
</organism>
<dbReference type="Proteomes" id="UP000613193">
    <property type="component" value="Unassembled WGS sequence"/>
</dbReference>
<keyword evidence="1" id="KW-0472">Membrane</keyword>
<evidence type="ECO:0008006" key="6">
    <source>
        <dbReference type="Google" id="ProtNLM"/>
    </source>
</evidence>
<feature type="domain" description="LiaF transmembrane" evidence="3">
    <location>
        <begin position="18"/>
        <end position="110"/>
    </location>
</feature>
<feature type="transmembrane region" description="Helical" evidence="1">
    <location>
        <begin position="12"/>
        <end position="31"/>
    </location>
</feature>
<dbReference type="EMBL" id="JAEHFW010000001">
    <property type="protein sequence ID" value="MBK0378369.1"/>
    <property type="molecule type" value="Genomic_DNA"/>
</dbReference>
<dbReference type="Pfam" id="PF22570">
    <property type="entry name" value="LiaF-TM"/>
    <property type="match status" value="1"/>
</dbReference>
<protein>
    <recommendedName>
        <fullName evidence="6">Cell wall-active antibiotic response 4TMS protein YvqF</fullName>
    </recommendedName>
</protein>
<dbReference type="AlphaFoldDB" id="A0A934ULI1"/>
<evidence type="ECO:0000259" key="3">
    <source>
        <dbReference type="Pfam" id="PF22570"/>
    </source>
</evidence>
<feature type="transmembrane region" description="Helical" evidence="1">
    <location>
        <begin position="63"/>
        <end position="80"/>
    </location>
</feature>